<comment type="caution">
    <text evidence="1">The sequence shown here is derived from an EMBL/GenBank/DDBJ whole genome shotgun (WGS) entry which is preliminary data.</text>
</comment>
<evidence type="ECO:0000313" key="1">
    <source>
        <dbReference type="EMBL" id="MDP0589375.1"/>
    </source>
</evidence>
<keyword evidence="2" id="KW-1185">Reference proteome</keyword>
<protein>
    <submittedName>
        <fullName evidence="1">Uncharacterized protein</fullName>
    </submittedName>
</protein>
<proteinExistence type="predicted"/>
<sequence length="73" mass="8411">MIIMDNAPEEMALAVEIIRQLENLSYPADSILQAMIYICRDTLSQLPDEHDREKWRNKITLELANTSGLHCSH</sequence>
<evidence type="ECO:0000313" key="2">
    <source>
        <dbReference type="Proteomes" id="UP001178148"/>
    </source>
</evidence>
<name>A0AA90NMB7_9GAMM</name>
<gene>
    <name evidence="1" type="ORF">QS748_09385</name>
</gene>
<organism evidence="1 2">
    <name type="scientific">Candidatus Endonucleibacter bathymodioli</name>
    <dbReference type="NCBI Taxonomy" id="539814"/>
    <lineage>
        <taxon>Bacteria</taxon>
        <taxon>Pseudomonadati</taxon>
        <taxon>Pseudomonadota</taxon>
        <taxon>Gammaproteobacteria</taxon>
        <taxon>Oceanospirillales</taxon>
        <taxon>Endozoicomonadaceae</taxon>
        <taxon>Candidatus Endonucleibacter</taxon>
    </lineage>
</organism>
<dbReference type="AlphaFoldDB" id="A0AA90NMB7"/>
<dbReference type="Proteomes" id="UP001178148">
    <property type="component" value="Unassembled WGS sequence"/>
</dbReference>
<accession>A0AA90NMB7</accession>
<reference evidence="1 2" key="1">
    <citation type="journal article" date="2023" name="bioRxiv">
        <title>An intranuclear bacterial parasite of deep-sea mussels expresses apoptosis inhibitors acquired from its host.</title>
        <authorList>
            <person name="Gonzalez Porras M.A."/>
            <person name="Assie A."/>
            <person name="Tietjen M."/>
            <person name="Violette M."/>
            <person name="Kleiner M."/>
            <person name="Gruber-Vodicka H."/>
            <person name="Dubilier N."/>
            <person name="Leisch N."/>
        </authorList>
    </citation>
    <scope>NUCLEOTIDE SEQUENCE [LARGE SCALE GENOMIC DNA]</scope>
    <source>
        <strain evidence="1">IAP13</strain>
    </source>
</reference>
<dbReference type="EMBL" id="JASXSV010000013">
    <property type="protein sequence ID" value="MDP0589375.1"/>
    <property type="molecule type" value="Genomic_DNA"/>
</dbReference>